<comment type="subcellular location">
    <subcellularLocation>
        <location evidence="2">Cytoplasm</location>
    </subcellularLocation>
</comment>
<evidence type="ECO:0000256" key="9">
    <source>
        <dbReference type="ARBA" id="ARBA00022840"/>
    </source>
</evidence>
<dbReference type="FunFam" id="3.50.40.10:FF:000003">
    <property type="entry name" value="Phenylalanine--tRNA ligase beta subunit"/>
    <property type="match status" value="1"/>
</dbReference>
<dbReference type="Proteomes" id="UP000809243">
    <property type="component" value="Unassembled WGS sequence"/>
</dbReference>
<gene>
    <name evidence="14" type="ORF">JW744_05010</name>
</gene>
<dbReference type="PROSITE" id="PS51483">
    <property type="entry name" value="B5"/>
    <property type="match status" value="1"/>
</dbReference>
<dbReference type="GO" id="GO:0004826">
    <property type="term" value="F:phenylalanine-tRNA ligase activity"/>
    <property type="evidence" value="ECO:0007669"/>
    <property type="project" value="UniProtKB-EC"/>
</dbReference>
<dbReference type="EMBL" id="JAFGDB010000086">
    <property type="protein sequence ID" value="MBN2067802.1"/>
    <property type="molecule type" value="Genomic_DNA"/>
</dbReference>
<keyword evidence="8" id="KW-0547">Nucleotide-binding</keyword>
<dbReference type="InterPro" id="IPR045864">
    <property type="entry name" value="aa-tRNA-synth_II/BPL/LPL"/>
</dbReference>
<evidence type="ECO:0000313" key="15">
    <source>
        <dbReference type="Proteomes" id="UP000809243"/>
    </source>
</evidence>
<protein>
    <recommendedName>
        <fullName evidence="4">phenylalanine--tRNA ligase</fullName>
        <ecNumber evidence="4">6.1.1.20</ecNumber>
    </recommendedName>
</protein>
<dbReference type="InterPro" id="IPR004531">
    <property type="entry name" value="Phe-tRNA-synth_IIc_bsu_arc_euk"/>
</dbReference>
<dbReference type="Pfam" id="PF03484">
    <property type="entry name" value="B5"/>
    <property type="match status" value="1"/>
</dbReference>
<evidence type="ECO:0000256" key="2">
    <source>
        <dbReference type="ARBA" id="ARBA00004496"/>
    </source>
</evidence>
<dbReference type="EC" id="6.1.1.20" evidence="4"/>
<accession>A0A939C982</accession>
<dbReference type="GO" id="GO:0003723">
    <property type="term" value="F:RNA binding"/>
    <property type="evidence" value="ECO:0007669"/>
    <property type="project" value="InterPro"/>
</dbReference>
<dbReference type="InterPro" id="IPR041616">
    <property type="entry name" value="PheRS_beta_core"/>
</dbReference>
<comment type="similarity">
    <text evidence="3">Belongs to the phenylalanyl-tRNA synthetase beta subunit family. Type 2 subfamily.</text>
</comment>
<keyword evidence="9" id="KW-0067">ATP-binding</keyword>
<dbReference type="GO" id="GO:0005524">
    <property type="term" value="F:ATP binding"/>
    <property type="evidence" value="ECO:0007669"/>
    <property type="project" value="UniProtKB-KW"/>
</dbReference>
<comment type="cofactor">
    <cofactor evidence="1">
        <name>Mg(2+)</name>
        <dbReference type="ChEBI" id="CHEBI:18420"/>
    </cofactor>
</comment>
<dbReference type="InterPro" id="IPR009061">
    <property type="entry name" value="DNA-bd_dom_put_sf"/>
</dbReference>
<dbReference type="AlphaFoldDB" id="A0A939C982"/>
<dbReference type="SUPFAM" id="SSF55681">
    <property type="entry name" value="Class II aaRS and biotin synthetases"/>
    <property type="match status" value="1"/>
</dbReference>
<dbReference type="Pfam" id="PF17759">
    <property type="entry name" value="tRNA_synthFbeta"/>
    <property type="match status" value="1"/>
</dbReference>
<dbReference type="InterPro" id="IPR005147">
    <property type="entry name" value="tRNA_synthase_B5-dom"/>
</dbReference>
<evidence type="ECO:0000313" key="14">
    <source>
        <dbReference type="EMBL" id="MBN2067802.1"/>
    </source>
</evidence>
<comment type="caution">
    <text evidence="14">The sequence shown here is derived from an EMBL/GenBank/DDBJ whole genome shotgun (WGS) entry which is preliminary data.</text>
</comment>
<dbReference type="SUPFAM" id="SSF46955">
    <property type="entry name" value="Putative DNA-binding domain"/>
    <property type="match status" value="2"/>
</dbReference>
<evidence type="ECO:0000256" key="8">
    <source>
        <dbReference type="ARBA" id="ARBA00022741"/>
    </source>
</evidence>
<dbReference type="GO" id="GO:0000287">
    <property type="term" value="F:magnesium ion binding"/>
    <property type="evidence" value="ECO:0007669"/>
    <property type="project" value="InterPro"/>
</dbReference>
<dbReference type="SMART" id="SM00873">
    <property type="entry name" value="B3_4"/>
    <property type="match status" value="1"/>
</dbReference>
<keyword evidence="6 14" id="KW-0436">Ligase</keyword>
<keyword evidence="12" id="KW-0030">Aminoacyl-tRNA synthetase</keyword>
<dbReference type="SMART" id="SM00874">
    <property type="entry name" value="B5"/>
    <property type="match status" value="1"/>
</dbReference>
<evidence type="ECO:0000256" key="4">
    <source>
        <dbReference type="ARBA" id="ARBA00012814"/>
    </source>
</evidence>
<dbReference type="Gene3D" id="3.50.40.10">
    <property type="entry name" value="Phenylalanyl-trna Synthetase, Chain B, domain 3"/>
    <property type="match status" value="1"/>
</dbReference>
<name>A0A939C982_9ARCH</name>
<proteinExistence type="inferred from homology"/>
<evidence type="ECO:0000256" key="6">
    <source>
        <dbReference type="ARBA" id="ARBA00022598"/>
    </source>
</evidence>
<dbReference type="GO" id="GO:0006432">
    <property type="term" value="P:phenylalanyl-tRNA aminoacylation"/>
    <property type="evidence" value="ECO:0007669"/>
    <property type="project" value="InterPro"/>
</dbReference>
<dbReference type="NCBIfam" id="TIGR00471">
    <property type="entry name" value="pheT_arch"/>
    <property type="match status" value="1"/>
</dbReference>
<evidence type="ECO:0000256" key="11">
    <source>
        <dbReference type="ARBA" id="ARBA00022917"/>
    </source>
</evidence>
<evidence type="ECO:0000256" key="12">
    <source>
        <dbReference type="ARBA" id="ARBA00023146"/>
    </source>
</evidence>
<dbReference type="PANTHER" id="PTHR10947:SF0">
    <property type="entry name" value="PHENYLALANINE--TRNA LIGASE BETA SUBUNIT"/>
    <property type="match status" value="1"/>
</dbReference>
<keyword evidence="7" id="KW-0479">Metal-binding</keyword>
<dbReference type="PANTHER" id="PTHR10947">
    <property type="entry name" value="PHENYLALANYL-TRNA SYNTHETASE BETA CHAIN AND LEUCINE-RICH REPEAT-CONTAINING PROTEIN 47"/>
    <property type="match status" value="1"/>
</dbReference>
<organism evidence="14 15">
    <name type="scientific">Candidatus Iainarchaeum sp</name>
    <dbReference type="NCBI Taxonomy" id="3101447"/>
    <lineage>
        <taxon>Archaea</taxon>
        <taxon>Candidatus Iainarchaeota</taxon>
        <taxon>Candidatus Iainarchaeia</taxon>
        <taxon>Candidatus Iainarchaeales</taxon>
        <taxon>Candidatus Iainarchaeaceae</taxon>
        <taxon>Candidatus Iainarchaeum</taxon>
    </lineage>
</organism>
<evidence type="ECO:0000256" key="3">
    <source>
        <dbReference type="ARBA" id="ARBA00007438"/>
    </source>
</evidence>
<dbReference type="Gene3D" id="3.30.56.10">
    <property type="match status" value="2"/>
</dbReference>
<sequence length="554" mass="61916">MPNVNVSLKDMQKLIGRKLSLAEFSEAVLYAKGEVDAVSGDEITVDVKDTNRPDLWSAEGIARELRARLGIEKGIPKYRVKKGRLSCTIEKSVEKTRPFIACALVKNVKVTEDFLIQMIQLQEKVGMTFGRRRKETGIGLYDFGKMKGPVFYRGCRDNEIEFVPLEYKVKMRPSEILKEHPKGKEFGHLLEGCERFPIVIDSKGIVASMPPIINSQETGKVTEKTREIFLEVTGFNWETVNTALNVMVMALADRGGQIESVKINFPKTKTYPKKPVHTPHFENKKIEVGLDEIREVSGLDLSSREIAKLLEKARYKATVKGRKVVAEYPAYRMDILHPVDVIEDVIISYGFEKVKPEPIKIAVMGQERPEAKKAELIRNVCVGLGLQGILTYTMSNKGKQAAMIGLDLEKEQFVELANPVSENYTVFRKQLFPELLEFLAANKHFAYPQKIYEVGKTVELDSKSETGVNEKNKVCIALCGKGAEFTVIKGVLDAIADNLGGKYSLKQCPMPALEQGKSASLSMDGKAGFFGEIEKSVLENFGLKQPTAILELEI</sequence>
<evidence type="ECO:0000256" key="7">
    <source>
        <dbReference type="ARBA" id="ARBA00022723"/>
    </source>
</evidence>
<evidence type="ECO:0000256" key="10">
    <source>
        <dbReference type="ARBA" id="ARBA00022842"/>
    </source>
</evidence>
<dbReference type="Gene3D" id="3.30.930.10">
    <property type="entry name" value="Bira Bifunctional Protein, Domain 2"/>
    <property type="match status" value="1"/>
</dbReference>
<evidence type="ECO:0000259" key="13">
    <source>
        <dbReference type="PROSITE" id="PS51483"/>
    </source>
</evidence>
<evidence type="ECO:0000256" key="1">
    <source>
        <dbReference type="ARBA" id="ARBA00001946"/>
    </source>
</evidence>
<keyword evidence="5" id="KW-0963">Cytoplasm</keyword>
<feature type="domain" description="B5" evidence="13">
    <location>
        <begin position="281"/>
        <end position="356"/>
    </location>
</feature>
<dbReference type="InterPro" id="IPR045060">
    <property type="entry name" value="Phe-tRNA-ligase_IIc_bsu"/>
</dbReference>
<keyword evidence="10" id="KW-0460">Magnesium</keyword>
<reference evidence="14" key="1">
    <citation type="submission" date="2021-01" db="EMBL/GenBank/DDBJ databases">
        <title>Active Sulfur Cycling in an Early Earth Analoge.</title>
        <authorList>
            <person name="Hahn C.R."/>
            <person name="Youssef N.H."/>
            <person name="Elshahed M."/>
        </authorList>
    </citation>
    <scope>NUCLEOTIDE SEQUENCE</scope>
    <source>
        <strain evidence="14">Zod_Metabat.1151</strain>
    </source>
</reference>
<evidence type="ECO:0000256" key="5">
    <source>
        <dbReference type="ARBA" id="ARBA00022490"/>
    </source>
</evidence>
<dbReference type="InterPro" id="IPR005146">
    <property type="entry name" value="B3/B4_tRNA-bd"/>
</dbReference>
<dbReference type="GO" id="GO:0009328">
    <property type="term" value="C:phenylalanine-tRNA ligase complex"/>
    <property type="evidence" value="ECO:0007669"/>
    <property type="project" value="TreeGrafter"/>
</dbReference>
<dbReference type="Pfam" id="PF03483">
    <property type="entry name" value="B3_4"/>
    <property type="match status" value="1"/>
</dbReference>
<keyword evidence="11" id="KW-0648">Protein biosynthesis</keyword>
<dbReference type="InterPro" id="IPR020825">
    <property type="entry name" value="Phe-tRNA_synthase-like_B3/B4"/>
</dbReference>